<protein>
    <recommendedName>
        <fullName evidence="3">GH16 domain-containing protein</fullName>
    </recommendedName>
</protein>
<dbReference type="PANTHER" id="PTHR10963:SF24">
    <property type="entry name" value="GLYCOSIDASE C21B10.07-RELATED"/>
    <property type="match status" value="1"/>
</dbReference>
<dbReference type="InterPro" id="IPR013320">
    <property type="entry name" value="ConA-like_dom_sf"/>
</dbReference>
<evidence type="ECO:0000256" key="2">
    <source>
        <dbReference type="SAM" id="SignalP"/>
    </source>
</evidence>
<dbReference type="RefSeq" id="XP_018003740.1">
    <property type="nucleotide sequence ID" value="XM_018146380.1"/>
</dbReference>
<dbReference type="Proteomes" id="UP000038010">
    <property type="component" value="Unassembled WGS sequence"/>
</dbReference>
<dbReference type="SUPFAM" id="SSF49899">
    <property type="entry name" value="Concanavalin A-like lectins/glucanases"/>
    <property type="match status" value="1"/>
</dbReference>
<dbReference type="AlphaFoldDB" id="A0A0N1H8Z3"/>
<dbReference type="EMBL" id="LFJN01000004">
    <property type="protein sequence ID" value="KPI43777.1"/>
    <property type="molecule type" value="Genomic_DNA"/>
</dbReference>
<feature type="signal peptide" evidence="2">
    <location>
        <begin position="1"/>
        <end position="22"/>
    </location>
</feature>
<feature type="compositionally biased region" description="Gly residues" evidence="1">
    <location>
        <begin position="423"/>
        <end position="444"/>
    </location>
</feature>
<evidence type="ECO:0000313" key="4">
    <source>
        <dbReference type="EMBL" id="KPI43777.1"/>
    </source>
</evidence>
<evidence type="ECO:0000256" key="1">
    <source>
        <dbReference type="SAM" id="MobiDB-lite"/>
    </source>
</evidence>
<organism evidence="4 5">
    <name type="scientific">Cyphellophora attinorum</name>
    <dbReference type="NCBI Taxonomy" id="1664694"/>
    <lineage>
        <taxon>Eukaryota</taxon>
        <taxon>Fungi</taxon>
        <taxon>Dikarya</taxon>
        <taxon>Ascomycota</taxon>
        <taxon>Pezizomycotina</taxon>
        <taxon>Eurotiomycetes</taxon>
        <taxon>Chaetothyriomycetidae</taxon>
        <taxon>Chaetothyriales</taxon>
        <taxon>Cyphellophoraceae</taxon>
        <taxon>Cyphellophora</taxon>
    </lineage>
</organism>
<dbReference type="OrthoDB" id="192832at2759"/>
<feature type="region of interest" description="Disordered" evidence="1">
    <location>
        <begin position="385"/>
        <end position="456"/>
    </location>
</feature>
<comment type="caution">
    <text evidence="4">The sequence shown here is derived from an EMBL/GenBank/DDBJ whole genome shotgun (WGS) entry which is preliminary data.</text>
</comment>
<evidence type="ECO:0000259" key="3">
    <source>
        <dbReference type="PROSITE" id="PS51762"/>
    </source>
</evidence>
<name>A0A0N1H8Z3_9EURO</name>
<dbReference type="GeneID" id="28738260"/>
<dbReference type="PROSITE" id="PS51762">
    <property type="entry name" value="GH16_2"/>
    <property type="match status" value="1"/>
</dbReference>
<dbReference type="GO" id="GO:0009251">
    <property type="term" value="P:glucan catabolic process"/>
    <property type="evidence" value="ECO:0007669"/>
    <property type="project" value="TreeGrafter"/>
</dbReference>
<dbReference type="VEuPathDB" id="FungiDB:AB675_6115"/>
<dbReference type="InterPro" id="IPR050546">
    <property type="entry name" value="Glycosyl_Hydrlase_16"/>
</dbReference>
<feature type="chain" id="PRO_5005873160" description="GH16 domain-containing protein" evidence="2">
    <location>
        <begin position="23"/>
        <end position="467"/>
    </location>
</feature>
<gene>
    <name evidence="4" type="ORF">AB675_6115</name>
</gene>
<dbReference type="GO" id="GO:0004553">
    <property type="term" value="F:hydrolase activity, hydrolyzing O-glycosyl compounds"/>
    <property type="evidence" value="ECO:0007669"/>
    <property type="project" value="InterPro"/>
</dbReference>
<proteinExistence type="predicted"/>
<feature type="domain" description="GH16" evidence="3">
    <location>
        <begin position="25"/>
        <end position="274"/>
    </location>
</feature>
<keyword evidence="5" id="KW-1185">Reference proteome</keyword>
<dbReference type="STRING" id="1664694.A0A0N1H8Z3"/>
<accession>A0A0N1H8Z3</accession>
<keyword evidence="2" id="KW-0732">Signal</keyword>
<dbReference type="Pfam" id="PF26113">
    <property type="entry name" value="GH16_XgeA"/>
    <property type="match status" value="1"/>
</dbReference>
<feature type="compositionally biased region" description="Polar residues" evidence="1">
    <location>
        <begin position="409"/>
        <end position="418"/>
    </location>
</feature>
<dbReference type="PANTHER" id="PTHR10963">
    <property type="entry name" value="GLYCOSYL HYDROLASE-RELATED"/>
    <property type="match status" value="1"/>
</dbReference>
<sequence>MKPSLCSLTSLAFYSLLTSAQAQQYTLSDYYNPSSFTSQFIFFTGDDPTHGYVNYISESAASAAGIFSTTSSSIRLGVDSTNIPSASARGRDSVRVESTKTYNAGTLIILDATHMPVGCGTWPAFWLYGPNWPTNGEVDIIEGVNTQGRTRLLRTRMLGARSRIARSSFWATNAGCGVVSSQGGASYGAGFNANGGGVYATQWTDEAISIWFFPRGNVPGDISSGSPNPSSWGLPQARFGGSGCDIGQHFRDQKIVINTALCGDWAGNVWSQDATCSAKAATCSDFVRDNPGAFADAYWEISSLKVYQSNGNASPSSTAVQLPSTLSTVTTVATSSSAAATTADTTIMAPTTTPDTTTLPPSTFATSTITVPATSFSTSTITVEESTPAVVPPTPSAPGETAPPMTSAWADSTPSDAPSWTGGYRGGGGGRWGGAGGGGGGGRWGPPPVTRTLLGPDRMNTYEFPLL</sequence>
<dbReference type="InterPro" id="IPR000757">
    <property type="entry name" value="Beta-glucanase-like"/>
</dbReference>
<dbReference type="CDD" id="cd02181">
    <property type="entry name" value="GH16_fungal_Lam16A_glucanase"/>
    <property type="match status" value="1"/>
</dbReference>
<reference evidence="4 5" key="1">
    <citation type="submission" date="2015-06" db="EMBL/GenBank/DDBJ databases">
        <title>Draft genome of the ant-associated black yeast Phialophora attae CBS 131958.</title>
        <authorList>
            <person name="Moreno L.F."/>
            <person name="Stielow B.J."/>
            <person name="de Hoog S."/>
            <person name="Vicente V.A."/>
            <person name="Weiss V.A."/>
            <person name="de Vries M."/>
            <person name="Cruz L.M."/>
            <person name="Souza E.M."/>
        </authorList>
    </citation>
    <scope>NUCLEOTIDE SEQUENCE [LARGE SCALE GENOMIC DNA]</scope>
    <source>
        <strain evidence="4 5">CBS 131958</strain>
    </source>
</reference>
<evidence type="ECO:0000313" key="5">
    <source>
        <dbReference type="Proteomes" id="UP000038010"/>
    </source>
</evidence>
<dbReference type="Gene3D" id="2.60.120.200">
    <property type="match status" value="1"/>
</dbReference>